<organism evidence="2 3">
    <name type="scientific">Basidiobolus meristosporus CBS 931.73</name>
    <dbReference type="NCBI Taxonomy" id="1314790"/>
    <lineage>
        <taxon>Eukaryota</taxon>
        <taxon>Fungi</taxon>
        <taxon>Fungi incertae sedis</taxon>
        <taxon>Zoopagomycota</taxon>
        <taxon>Entomophthoromycotina</taxon>
        <taxon>Basidiobolomycetes</taxon>
        <taxon>Basidiobolales</taxon>
        <taxon>Basidiobolaceae</taxon>
        <taxon>Basidiobolus</taxon>
    </lineage>
</organism>
<dbReference type="OrthoDB" id="5135415at2759"/>
<evidence type="ECO:0008006" key="4">
    <source>
        <dbReference type="Google" id="ProtNLM"/>
    </source>
</evidence>
<keyword evidence="3" id="KW-1185">Reference proteome</keyword>
<feature type="signal peptide" evidence="1">
    <location>
        <begin position="1"/>
        <end position="21"/>
    </location>
</feature>
<reference evidence="2 3" key="1">
    <citation type="submission" date="2016-07" db="EMBL/GenBank/DDBJ databases">
        <title>Pervasive Adenine N6-methylation of Active Genes in Fungi.</title>
        <authorList>
            <consortium name="DOE Joint Genome Institute"/>
            <person name="Mondo S.J."/>
            <person name="Dannebaum R.O."/>
            <person name="Kuo R.C."/>
            <person name="Labutti K."/>
            <person name="Haridas S."/>
            <person name="Kuo A."/>
            <person name="Salamov A."/>
            <person name="Ahrendt S.R."/>
            <person name="Lipzen A."/>
            <person name="Sullivan W."/>
            <person name="Andreopoulos W.B."/>
            <person name="Clum A."/>
            <person name="Lindquist E."/>
            <person name="Daum C."/>
            <person name="Ramamoorthy G.K."/>
            <person name="Gryganskyi A."/>
            <person name="Culley D."/>
            <person name="Magnuson J.K."/>
            <person name="James T.Y."/>
            <person name="O'Malley M.A."/>
            <person name="Stajich J.E."/>
            <person name="Spatafora J.W."/>
            <person name="Visel A."/>
            <person name="Grigoriev I.V."/>
        </authorList>
    </citation>
    <scope>NUCLEOTIDE SEQUENCE [LARGE SCALE GENOMIC DNA]</scope>
    <source>
        <strain evidence="2 3">CBS 931.73</strain>
    </source>
</reference>
<dbReference type="EMBL" id="MCFE01000731">
    <property type="protein sequence ID" value="ORX80702.1"/>
    <property type="molecule type" value="Genomic_DNA"/>
</dbReference>
<dbReference type="Proteomes" id="UP000193498">
    <property type="component" value="Unassembled WGS sequence"/>
</dbReference>
<evidence type="ECO:0000313" key="2">
    <source>
        <dbReference type="EMBL" id="ORX80702.1"/>
    </source>
</evidence>
<sequence>MKFGIILFSIAMLTVATQCSAWCPPWKSGSSMYVCKAAGKAKCINVSSGDACINLTGGPFISGYSAGSHKCTIYSAAVTPTLLIKLDIADSLKLQGLLSALAFDF</sequence>
<comment type="caution">
    <text evidence="2">The sequence shown here is derived from an EMBL/GenBank/DDBJ whole genome shotgun (WGS) entry which is preliminary data.</text>
</comment>
<name>A0A1Y1X4S6_9FUNG</name>
<keyword evidence="1" id="KW-0732">Signal</keyword>
<evidence type="ECO:0000256" key="1">
    <source>
        <dbReference type="SAM" id="SignalP"/>
    </source>
</evidence>
<accession>A0A1Y1X4S6</accession>
<evidence type="ECO:0000313" key="3">
    <source>
        <dbReference type="Proteomes" id="UP000193498"/>
    </source>
</evidence>
<gene>
    <name evidence="2" type="ORF">K493DRAFT_308258</name>
</gene>
<dbReference type="AlphaFoldDB" id="A0A1Y1X4S6"/>
<feature type="chain" id="PRO_5013254303" description="Secreted protein" evidence="1">
    <location>
        <begin position="22"/>
        <end position="105"/>
    </location>
</feature>
<proteinExistence type="predicted"/>
<protein>
    <recommendedName>
        <fullName evidence="4">Secreted protein</fullName>
    </recommendedName>
</protein>
<dbReference type="InParanoid" id="A0A1Y1X4S6"/>